<evidence type="ECO:0000256" key="6">
    <source>
        <dbReference type="SAM" id="MobiDB-lite"/>
    </source>
</evidence>
<dbReference type="InterPro" id="IPR008921">
    <property type="entry name" value="DNA_pol3_clamp-load_cplx_C"/>
</dbReference>
<sequence length="448" mass="47995">MPEAQLFGGDDDRASEETPPATRRVMSGAGAGSATAPLAARLRPRTLDEVVGQRHLIGPEGPIRRTIASGRLSSMVLWGPPGTGKTTLAGVIAAEANAEMIVLSAVTAGVKDVRAAVVEGRERLRRTQRRTILFVDEIHRFNKSQQDALLPSVEAGDVVLIGATTENPSFEVNAALLSRSILYRLAPLEEDDLSVLLDRGLADPGLEGVTATDEARAALLHAADGDARVLLTGLDAAAALSVGTEDGRITPEMVQSALAQPHLRYDKAGDNHYDQVSAFIKSMRGSDPDAAMYWLTRMLAEGEDPRFLARRMVILASEDIGLAHPQALAVSVAAFQALDRVGLPEARFALSQACIHLALAPKSNAVTRAMARADAEVERLGNAPVPASLRDAHYKGAKRLGHGVGYAYPHDDERGWVDQQYGPDGLRRIYEPGDHGAEPTLNSWRDSR</sequence>
<dbReference type="Gene3D" id="1.20.272.10">
    <property type="match status" value="1"/>
</dbReference>
<dbReference type="GO" id="GO:0003677">
    <property type="term" value="F:DNA binding"/>
    <property type="evidence" value="ECO:0007669"/>
    <property type="project" value="InterPro"/>
</dbReference>
<reference evidence="8 9" key="1">
    <citation type="submission" date="2018-09" db="EMBL/GenBank/DDBJ databases">
        <title>Complete genome sequence of Euzebya sp. DY32-46 isolated from seawater of Pacific Ocean.</title>
        <authorList>
            <person name="Xu L."/>
            <person name="Wu Y.-H."/>
            <person name="Xu X.-W."/>
        </authorList>
    </citation>
    <scope>NUCLEOTIDE SEQUENCE [LARGE SCALE GENOMIC DNA]</scope>
    <source>
        <strain evidence="8 9">DY32-46</strain>
    </source>
</reference>
<dbReference type="FunFam" id="1.20.272.10:FF:000001">
    <property type="entry name" value="Putative AAA family ATPase"/>
    <property type="match status" value="1"/>
</dbReference>
<dbReference type="SUPFAM" id="SSF48019">
    <property type="entry name" value="post-AAA+ oligomerization domain-like"/>
    <property type="match status" value="1"/>
</dbReference>
<dbReference type="EMBL" id="CP031165">
    <property type="protein sequence ID" value="AXV05662.1"/>
    <property type="molecule type" value="Genomic_DNA"/>
</dbReference>
<keyword evidence="3" id="KW-0235">DNA replication</keyword>
<protein>
    <submittedName>
        <fullName evidence="8">ATPase, AAA family</fullName>
    </submittedName>
</protein>
<dbReference type="GO" id="GO:0006261">
    <property type="term" value="P:DNA-templated DNA replication"/>
    <property type="evidence" value="ECO:0007669"/>
    <property type="project" value="TreeGrafter"/>
</dbReference>
<dbReference type="SUPFAM" id="SSF52540">
    <property type="entry name" value="P-loop containing nucleoside triphosphate hydrolases"/>
    <property type="match status" value="1"/>
</dbReference>
<dbReference type="KEGG" id="euz:DVS28_a0961"/>
<dbReference type="InterPro" id="IPR003593">
    <property type="entry name" value="AAA+_ATPase"/>
</dbReference>
<dbReference type="PANTHER" id="PTHR13779">
    <property type="entry name" value="WERNER HELICASE-INTERACTING PROTEIN 1 FAMILY MEMBER"/>
    <property type="match status" value="1"/>
</dbReference>
<accession>A0A346XTW5</accession>
<dbReference type="CDD" id="cd00009">
    <property type="entry name" value="AAA"/>
    <property type="match status" value="1"/>
</dbReference>
<feature type="domain" description="AAA+ ATPase" evidence="7">
    <location>
        <begin position="71"/>
        <end position="188"/>
    </location>
</feature>
<dbReference type="Gene3D" id="1.10.3710.10">
    <property type="entry name" value="DNA polymerase III clamp loader subunits, C-terminal domain"/>
    <property type="match status" value="1"/>
</dbReference>
<keyword evidence="9" id="KW-1185">Reference proteome</keyword>
<dbReference type="Pfam" id="PF00004">
    <property type="entry name" value="AAA"/>
    <property type="match status" value="1"/>
</dbReference>
<dbReference type="Pfam" id="PF16193">
    <property type="entry name" value="AAA_assoc_2"/>
    <property type="match status" value="1"/>
</dbReference>
<dbReference type="GO" id="GO:0005524">
    <property type="term" value="F:ATP binding"/>
    <property type="evidence" value="ECO:0007669"/>
    <property type="project" value="UniProtKB-KW"/>
</dbReference>
<dbReference type="RefSeq" id="WP_216826397.1">
    <property type="nucleotide sequence ID" value="NZ_CP031165.1"/>
</dbReference>
<dbReference type="Proteomes" id="UP000264006">
    <property type="component" value="Chromosome"/>
</dbReference>
<dbReference type="Pfam" id="PF12002">
    <property type="entry name" value="MgsA_C"/>
    <property type="match status" value="1"/>
</dbReference>
<gene>
    <name evidence="8" type="ORF">DVS28_a0961</name>
</gene>
<dbReference type="CDD" id="cd18139">
    <property type="entry name" value="HLD_clamp_RarA"/>
    <property type="match status" value="1"/>
</dbReference>
<dbReference type="InterPro" id="IPR027417">
    <property type="entry name" value="P-loop_NTPase"/>
</dbReference>
<dbReference type="FunFam" id="3.40.50.300:FF:000137">
    <property type="entry name" value="Replication-associated recombination protein A"/>
    <property type="match status" value="1"/>
</dbReference>
<evidence type="ECO:0000313" key="8">
    <source>
        <dbReference type="EMBL" id="AXV05662.1"/>
    </source>
</evidence>
<evidence type="ECO:0000256" key="2">
    <source>
        <dbReference type="ARBA" id="ARBA00008959"/>
    </source>
</evidence>
<evidence type="ECO:0000256" key="1">
    <source>
        <dbReference type="ARBA" id="ARBA00002393"/>
    </source>
</evidence>
<name>A0A346XTW5_9ACTN</name>
<evidence type="ECO:0000259" key="7">
    <source>
        <dbReference type="SMART" id="SM00382"/>
    </source>
</evidence>
<feature type="region of interest" description="Disordered" evidence="6">
    <location>
        <begin position="1"/>
        <end position="39"/>
    </location>
</feature>
<dbReference type="GO" id="GO:0016887">
    <property type="term" value="F:ATP hydrolysis activity"/>
    <property type="evidence" value="ECO:0007669"/>
    <property type="project" value="InterPro"/>
</dbReference>
<dbReference type="SMART" id="SM00382">
    <property type="entry name" value="AAA"/>
    <property type="match status" value="1"/>
</dbReference>
<keyword evidence="5" id="KW-0067">ATP-binding</keyword>
<dbReference type="GO" id="GO:0017116">
    <property type="term" value="F:single-stranded DNA helicase activity"/>
    <property type="evidence" value="ECO:0007669"/>
    <property type="project" value="TreeGrafter"/>
</dbReference>
<dbReference type="Gene3D" id="1.10.8.60">
    <property type="match status" value="1"/>
</dbReference>
<dbReference type="InterPro" id="IPR021886">
    <property type="entry name" value="MgsA_C"/>
</dbReference>
<evidence type="ECO:0000256" key="4">
    <source>
        <dbReference type="ARBA" id="ARBA00022741"/>
    </source>
</evidence>
<dbReference type="AlphaFoldDB" id="A0A346XTW5"/>
<feature type="compositionally biased region" description="Basic and acidic residues" evidence="6">
    <location>
        <begin position="428"/>
        <end position="437"/>
    </location>
</feature>
<evidence type="ECO:0000256" key="3">
    <source>
        <dbReference type="ARBA" id="ARBA00022705"/>
    </source>
</evidence>
<dbReference type="InterPro" id="IPR003959">
    <property type="entry name" value="ATPase_AAA_core"/>
</dbReference>
<comment type="function">
    <text evidence="1">DNA-dependent ATPase that plays important roles in cellular responses to stalled DNA replication processes.</text>
</comment>
<evidence type="ECO:0000256" key="5">
    <source>
        <dbReference type="ARBA" id="ARBA00022840"/>
    </source>
</evidence>
<dbReference type="PANTHER" id="PTHR13779:SF7">
    <property type="entry name" value="ATPASE WRNIP1"/>
    <property type="match status" value="1"/>
</dbReference>
<keyword evidence="4" id="KW-0547">Nucleotide-binding</keyword>
<dbReference type="GO" id="GO:0008047">
    <property type="term" value="F:enzyme activator activity"/>
    <property type="evidence" value="ECO:0007669"/>
    <property type="project" value="TreeGrafter"/>
</dbReference>
<feature type="region of interest" description="Disordered" evidence="6">
    <location>
        <begin position="428"/>
        <end position="448"/>
    </location>
</feature>
<dbReference type="InterPro" id="IPR051314">
    <property type="entry name" value="AAA_ATPase_RarA/MGS1/WRNIP1"/>
</dbReference>
<evidence type="ECO:0000313" key="9">
    <source>
        <dbReference type="Proteomes" id="UP000264006"/>
    </source>
</evidence>
<organism evidence="8 9">
    <name type="scientific">Euzebya pacifica</name>
    <dbReference type="NCBI Taxonomy" id="1608957"/>
    <lineage>
        <taxon>Bacteria</taxon>
        <taxon>Bacillati</taxon>
        <taxon>Actinomycetota</taxon>
        <taxon>Nitriliruptoria</taxon>
        <taxon>Euzebyales</taxon>
    </lineage>
</organism>
<dbReference type="GO" id="GO:0000731">
    <property type="term" value="P:DNA synthesis involved in DNA repair"/>
    <property type="evidence" value="ECO:0007669"/>
    <property type="project" value="TreeGrafter"/>
</dbReference>
<dbReference type="Gene3D" id="3.40.50.300">
    <property type="entry name" value="P-loop containing nucleotide triphosphate hydrolases"/>
    <property type="match status" value="1"/>
</dbReference>
<comment type="similarity">
    <text evidence="2">Belongs to the AAA ATPase family. RarA/MGS1/WRNIP1 subfamily.</text>
</comment>
<proteinExistence type="inferred from homology"/>
<dbReference type="InterPro" id="IPR032423">
    <property type="entry name" value="AAA_assoc_2"/>
</dbReference>